<dbReference type="OrthoDB" id="2422622at2759"/>
<organism evidence="1 2">
    <name type="scientific">Paraglomus occultum</name>
    <dbReference type="NCBI Taxonomy" id="144539"/>
    <lineage>
        <taxon>Eukaryota</taxon>
        <taxon>Fungi</taxon>
        <taxon>Fungi incertae sedis</taxon>
        <taxon>Mucoromycota</taxon>
        <taxon>Glomeromycotina</taxon>
        <taxon>Glomeromycetes</taxon>
        <taxon>Paraglomerales</taxon>
        <taxon>Paraglomeraceae</taxon>
        <taxon>Paraglomus</taxon>
    </lineage>
</organism>
<evidence type="ECO:0000313" key="1">
    <source>
        <dbReference type="EMBL" id="CAG8659280.1"/>
    </source>
</evidence>
<comment type="caution">
    <text evidence="1">The sequence shown here is derived from an EMBL/GenBank/DDBJ whole genome shotgun (WGS) entry which is preliminary data.</text>
</comment>
<dbReference type="AlphaFoldDB" id="A0A9N9H9S8"/>
<dbReference type="Proteomes" id="UP000789572">
    <property type="component" value="Unassembled WGS sequence"/>
</dbReference>
<protein>
    <submittedName>
        <fullName evidence="1">1096_t:CDS:1</fullName>
    </submittedName>
</protein>
<gene>
    <name evidence="1" type="ORF">POCULU_LOCUS10371</name>
</gene>
<proteinExistence type="predicted"/>
<keyword evidence="2" id="KW-1185">Reference proteome</keyword>
<dbReference type="EMBL" id="CAJVPJ010005181">
    <property type="protein sequence ID" value="CAG8659280.1"/>
    <property type="molecule type" value="Genomic_DNA"/>
</dbReference>
<sequence length="191" mass="21680">MNSQSPQQQTRVRKFLRPDATPLTPKAIEEIRNAPENIPNACRVMCKKYHIGTKRYEDIINNRMPSEPTEEWRRIIEEAELRGSVNKTCVAWPSLRRVYICSAEPHTQTLDSAETFTKLDTNSEALLPYGHEAMVPPPKGQVSVVTLDPYERTNMDSVVAPQSEDFSECKSLIPFLIHPATEARGLNTTKK</sequence>
<accession>A0A9N9H9S8</accession>
<evidence type="ECO:0000313" key="2">
    <source>
        <dbReference type="Proteomes" id="UP000789572"/>
    </source>
</evidence>
<reference evidence="1" key="1">
    <citation type="submission" date="2021-06" db="EMBL/GenBank/DDBJ databases">
        <authorList>
            <person name="Kallberg Y."/>
            <person name="Tangrot J."/>
            <person name="Rosling A."/>
        </authorList>
    </citation>
    <scope>NUCLEOTIDE SEQUENCE</scope>
    <source>
        <strain evidence="1">IA702</strain>
    </source>
</reference>
<name>A0A9N9H9S8_9GLOM</name>